<protein>
    <submittedName>
        <fullName evidence="4">PASTA domain-containing protein</fullName>
    </submittedName>
</protein>
<evidence type="ECO:0000313" key="4">
    <source>
        <dbReference type="EMBL" id="MER6429512.1"/>
    </source>
</evidence>
<feature type="domain" description="PASTA" evidence="3">
    <location>
        <begin position="46"/>
        <end position="118"/>
    </location>
</feature>
<evidence type="ECO:0000259" key="3">
    <source>
        <dbReference type="SMART" id="SM00740"/>
    </source>
</evidence>
<proteinExistence type="predicted"/>
<evidence type="ECO:0000256" key="1">
    <source>
        <dbReference type="SAM" id="MobiDB-lite"/>
    </source>
</evidence>
<feature type="compositionally biased region" description="Basic and acidic residues" evidence="1">
    <location>
        <begin position="43"/>
        <end position="52"/>
    </location>
</feature>
<reference evidence="4 5" key="1">
    <citation type="submission" date="2024-06" db="EMBL/GenBank/DDBJ databases">
        <title>The Natural Products Discovery Center: Release of the First 8490 Sequenced Strains for Exploring Actinobacteria Biosynthetic Diversity.</title>
        <authorList>
            <person name="Kalkreuter E."/>
            <person name="Kautsar S.A."/>
            <person name="Yang D."/>
            <person name="Bader C.D."/>
            <person name="Teijaro C.N."/>
            <person name="Fluegel L."/>
            <person name="Davis C.M."/>
            <person name="Simpson J.R."/>
            <person name="Lauterbach L."/>
            <person name="Steele A.D."/>
            <person name="Gui C."/>
            <person name="Meng S."/>
            <person name="Li G."/>
            <person name="Viehrig K."/>
            <person name="Ye F."/>
            <person name="Su P."/>
            <person name="Kiefer A.F."/>
            <person name="Nichols A."/>
            <person name="Cepeda A.J."/>
            <person name="Yan W."/>
            <person name="Fan B."/>
            <person name="Jiang Y."/>
            <person name="Adhikari A."/>
            <person name="Zheng C.-J."/>
            <person name="Schuster L."/>
            <person name="Cowan T.M."/>
            <person name="Smanski M.J."/>
            <person name="Chevrette M.G."/>
            <person name="De Carvalho L.P.S."/>
            <person name="Shen B."/>
        </authorList>
    </citation>
    <scope>NUCLEOTIDE SEQUENCE [LARGE SCALE GENOMIC DNA]</scope>
    <source>
        <strain evidence="4 5">NPDC001166</strain>
    </source>
</reference>
<gene>
    <name evidence="4" type="ORF">ABT272_17475</name>
</gene>
<keyword evidence="5" id="KW-1185">Reference proteome</keyword>
<feature type="domain" description="PASTA" evidence="3">
    <location>
        <begin position="131"/>
        <end position="200"/>
    </location>
</feature>
<dbReference type="Gene3D" id="3.30.10.20">
    <property type="match status" value="1"/>
</dbReference>
<organism evidence="4 5">
    <name type="scientific">Streptomyces sp. 900105245</name>
    <dbReference type="NCBI Taxonomy" id="3154379"/>
    <lineage>
        <taxon>Bacteria</taxon>
        <taxon>Bacillati</taxon>
        <taxon>Actinomycetota</taxon>
        <taxon>Actinomycetes</taxon>
        <taxon>Kitasatosporales</taxon>
        <taxon>Streptomycetaceae</taxon>
        <taxon>Streptomyces</taxon>
    </lineage>
</organism>
<evidence type="ECO:0000313" key="5">
    <source>
        <dbReference type="Proteomes" id="UP001470023"/>
    </source>
</evidence>
<feature type="signal peptide" evidence="2">
    <location>
        <begin position="1"/>
        <end position="21"/>
    </location>
</feature>
<dbReference type="InterPro" id="IPR005543">
    <property type="entry name" value="PASTA_dom"/>
</dbReference>
<feature type="chain" id="PRO_5047379088" evidence="2">
    <location>
        <begin position="22"/>
        <end position="206"/>
    </location>
</feature>
<dbReference type="SMART" id="SM00740">
    <property type="entry name" value="PASTA"/>
    <property type="match status" value="2"/>
</dbReference>
<dbReference type="PROSITE" id="PS51257">
    <property type="entry name" value="PROKAR_LIPOPROTEIN"/>
    <property type="match status" value="1"/>
</dbReference>
<keyword evidence="2" id="KW-0732">Signal</keyword>
<accession>A0ABV1U8H4</accession>
<evidence type="ECO:0000256" key="2">
    <source>
        <dbReference type="SAM" id="SignalP"/>
    </source>
</evidence>
<dbReference type="Proteomes" id="UP001470023">
    <property type="component" value="Unassembled WGS sequence"/>
</dbReference>
<feature type="region of interest" description="Disordered" evidence="1">
    <location>
        <begin position="23"/>
        <end position="53"/>
    </location>
</feature>
<dbReference type="EMBL" id="JBEPAZ010000013">
    <property type="protein sequence ID" value="MER6429512.1"/>
    <property type="molecule type" value="Genomic_DNA"/>
</dbReference>
<dbReference type="CDD" id="cd06577">
    <property type="entry name" value="PASTA_pknB"/>
    <property type="match status" value="1"/>
</dbReference>
<dbReference type="RefSeq" id="WP_352063850.1">
    <property type="nucleotide sequence ID" value="NZ_JBEPAZ010000013.1"/>
</dbReference>
<sequence>MSRRTLACAVTVVAVLGTATACRPADTTGSGGTTPTATSPGDGKADGDRKTVPDVVGMGLQSAQDAAQAAGFHRLTSHDSLGRARMQILDRDWKVCAQNVEAGTVRATDTELDFGAVKLDETCPAHDQAAAPAAGTMPDFRGKSVKAARRALDSGTSIRVDDASGAHRFVLIESNWQVCTQNPVAGTKLTGRPVGLTAVKYGESCP</sequence>
<name>A0ABV1U8H4_9ACTN</name>
<comment type="caution">
    <text evidence="4">The sequence shown here is derived from an EMBL/GenBank/DDBJ whole genome shotgun (WGS) entry which is preliminary data.</text>
</comment>
<feature type="compositionally biased region" description="Low complexity" evidence="1">
    <location>
        <begin position="23"/>
        <end position="42"/>
    </location>
</feature>